<dbReference type="Pfam" id="PF13385">
    <property type="entry name" value="Laminin_G_3"/>
    <property type="match status" value="1"/>
</dbReference>
<keyword evidence="1 3" id="KW-0732">Signal</keyword>
<proteinExistence type="predicted"/>
<dbReference type="SUPFAM" id="SSF49899">
    <property type="entry name" value="Concanavalin A-like lectins/glucanases"/>
    <property type="match status" value="1"/>
</dbReference>
<dbReference type="InterPro" id="IPR006558">
    <property type="entry name" value="LamG-like"/>
</dbReference>
<dbReference type="EMBL" id="FNBH01000002">
    <property type="protein sequence ID" value="SDF70417.1"/>
    <property type="molecule type" value="Genomic_DNA"/>
</dbReference>
<evidence type="ECO:0000259" key="4">
    <source>
        <dbReference type="SMART" id="SM00560"/>
    </source>
</evidence>
<evidence type="ECO:0000256" key="2">
    <source>
        <dbReference type="ARBA" id="ARBA00023157"/>
    </source>
</evidence>
<feature type="domain" description="LamG-like jellyroll fold" evidence="4">
    <location>
        <begin position="209"/>
        <end position="377"/>
    </location>
</feature>
<dbReference type="GO" id="GO:0005975">
    <property type="term" value="P:carbohydrate metabolic process"/>
    <property type="evidence" value="ECO:0007669"/>
    <property type="project" value="UniProtKB-ARBA"/>
</dbReference>
<dbReference type="SMART" id="SM00560">
    <property type="entry name" value="LamGL"/>
    <property type="match status" value="1"/>
</dbReference>
<dbReference type="AlphaFoldDB" id="A0A1G7N937"/>
<dbReference type="PROSITE" id="PS51257">
    <property type="entry name" value="PROKAR_LIPOPROTEIN"/>
    <property type="match status" value="1"/>
</dbReference>
<dbReference type="OrthoDB" id="950827at2"/>
<sequence length="387" mass="42421">MKNIIKLTFATFSILALSACSEGYIDDISSVAAGEDKAAPIVTIMNPASGTVNIPFTDTMADYTFDFKVSDDVEIKSINISLDGAPLNTYNTFLDYRNFTGSYLYKNLGLGNHTFKVDAVDLSGKTTTKTFAFNVTNVYQPLYLGETFFVPFDYPSSDPLKVVSDLLQNTPATSNPLSLTSGISGNGIQGANLKYITYSKPNDWVATAKSFTVSFWFKLNGQTKNNNGGNGPEHVFSIPTTTDHWSGGQGMLLMETNATGTQIKFPIVDKTKSDKWFNWEGADAIPGIADNNWKHCALVYDANTSKMTLYINGVANAKQQSWDNHGDINMDATTAKEFRIGAGPKEVNNDTADDWLRSSWKGGLDQFRLFNTALSATDIKNIFDSKL</sequence>
<dbReference type="Gene3D" id="2.60.120.200">
    <property type="match status" value="1"/>
</dbReference>
<protein>
    <submittedName>
        <fullName evidence="5">Concanavalin A-like lectin/glucanases superfamily protein</fullName>
    </submittedName>
</protein>
<keyword evidence="6" id="KW-1185">Reference proteome</keyword>
<evidence type="ECO:0000256" key="3">
    <source>
        <dbReference type="SAM" id="SignalP"/>
    </source>
</evidence>
<organism evidence="5 6">
    <name type="scientific">Epilithonimonas hungarica</name>
    <dbReference type="NCBI Taxonomy" id="454006"/>
    <lineage>
        <taxon>Bacteria</taxon>
        <taxon>Pseudomonadati</taxon>
        <taxon>Bacteroidota</taxon>
        <taxon>Flavobacteriia</taxon>
        <taxon>Flavobacteriales</taxon>
        <taxon>Weeksellaceae</taxon>
        <taxon>Chryseobacterium group</taxon>
        <taxon>Epilithonimonas</taxon>
    </lineage>
</organism>
<dbReference type="STRING" id="454006.SAMN05421825_1912"/>
<evidence type="ECO:0000313" key="6">
    <source>
        <dbReference type="Proteomes" id="UP000199203"/>
    </source>
</evidence>
<keyword evidence="5" id="KW-0430">Lectin</keyword>
<dbReference type="InterPro" id="IPR013783">
    <property type="entry name" value="Ig-like_fold"/>
</dbReference>
<keyword evidence="2" id="KW-1015">Disulfide bond</keyword>
<dbReference type="RefSeq" id="WP_089873253.1">
    <property type="nucleotide sequence ID" value="NZ_FNBH01000002.1"/>
</dbReference>
<evidence type="ECO:0000313" key="5">
    <source>
        <dbReference type="EMBL" id="SDF70417.1"/>
    </source>
</evidence>
<dbReference type="InterPro" id="IPR013320">
    <property type="entry name" value="ConA-like_dom_sf"/>
</dbReference>
<dbReference type="GO" id="GO:0004553">
    <property type="term" value="F:hydrolase activity, hydrolyzing O-glycosyl compounds"/>
    <property type="evidence" value="ECO:0007669"/>
    <property type="project" value="UniProtKB-ARBA"/>
</dbReference>
<reference evidence="6" key="1">
    <citation type="submission" date="2016-10" db="EMBL/GenBank/DDBJ databases">
        <authorList>
            <person name="Varghese N."/>
            <person name="Submissions S."/>
        </authorList>
    </citation>
    <scope>NUCLEOTIDE SEQUENCE [LARGE SCALE GENOMIC DNA]</scope>
    <source>
        <strain evidence="6">DSM 19684</strain>
    </source>
</reference>
<dbReference type="Proteomes" id="UP000199203">
    <property type="component" value="Unassembled WGS sequence"/>
</dbReference>
<name>A0A1G7N937_9FLAO</name>
<dbReference type="GO" id="GO:0030246">
    <property type="term" value="F:carbohydrate binding"/>
    <property type="evidence" value="ECO:0007669"/>
    <property type="project" value="UniProtKB-KW"/>
</dbReference>
<evidence type="ECO:0000256" key="1">
    <source>
        <dbReference type="ARBA" id="ARBA00022729"/>
    </source>
</evidence>
<feature type="chain" id="PRO_5011729756" evidence="3">
    <location>
        <begin position="22"/>
        <end position="387"/>
    </location>
</feature>
<dbReference type="Gene3D" id="2.60.40.10">
    <property type="entry name" value="Immunoglobulins"/>
    <property type="match status" value="1"/>
</dbReference>
<accession>A0A1G7N937</accession>
<feature type="signal peptide" evidence="3">
    <location>
        <begin position="1"/>
        <end position="21"/>
    </location>
</feature>
<gene>
    <name evidence="5" type="ORF">SAMN05421825_1912</name>
</gene>